<keyword evidence="6" id="KW-1185">Reference proteome</keyword>
<reference evidence="5" key="1">
    <citation type="journal article" date="2014" name="Int. J. Syst. Evol. Microbiol.">
        <title>Complete genome sequence of Corynebacterium casei LMG S-19264T (=DSM 44701T), isolated from a smear-ripened cheese.</title>
        <authorList>
            <consortium name="US DOE Joint Genome Institute (JGI-PGF)"/>
            <person name="Walter F."/>
            <person name="Albersmeier A."/>
            <person name="Kalinowski J."/>
            <person name="Ruckert C."/>
        </authorList>
    </citation>
    <scope>NUCLEOTIDE SEQUENCE</scope>
    <source>
        <strain evidence="5">CCM 7905</strain>
    </source>
</reference>
<dbReference type="PROSITE" id="PS50949">
    <property type="entry name" value="HTH_GNTR"/>
    <property type="match status" value="1"/>
</dbReference>
<dbReference type="PANTHER" id="PTHR44846">
    <property type="entry name" value="MANNOSYL-D-GLYCERATE TRANSPORT/METABOLISM SYSTEM REPRESSOR MNGR-RELATED"/>
    <property type="match status" value="1"/>
</dbReference>
<keyword evidence="2" id="KW-0238">DNA-binding</keyword>
<protein>
    <recommendedName>
        <fullName evidence="4">HTH gntR-type domain-containing protein</fullName>
    </recommendedName>
</protein>
<dbReference type="InterPro" id="IPR050679">
    <property type="entry name" value="Bact_HTH_transcr_reg"/>
</dbReference>
<evidence type="ECO:0000256" key="1">
    <source>
        <dbReference type="ARBA" id="ARBA00023015"/>
    </source>
</evidence>
<gene>
    <name evidence="5" type="ORF">GCM10007304_45280</name>
</gene>
<feature type="domain" description="HTH gntR-type" evidence="4">
    <location>
        <begin position="30"/>
        <end position="98"/>
    </location>
</feature>
<dbReference type="AlphaFoldDB" id="A0A917G7A8"/>
<evidence type="ECO:0000259" key="4">
    <source>
        <dbReference type="PROSITE" id="PS50949"/>
    </source>
</evidence>
<dbReference type="Pfam" id="PF00392">
    <property type="entry name" value="GntR"/>
    <property type="match status" value="1"/>
</dbReference>
<dbReference type="GO" id="GO:0003700">
    <property type="term" value="F:DNA-binding transcription factor activity"/>
    <property type="evidence" value="ECO:0007669"/>
    <property type="project" value="InterPro"/>
</dbReference>
<dbReference type="SUPFAM" id="SSF46785">
    <property type="entry name" value="Winged helix' DNA-binding domain"/>
    <property type="match status" value="1"/>
</dbReference>
<dbReference type="InterPro" id="IPR036388">
    <property type="entry name" value="WH-like_DNA-bd_sf"/>
</dbReference>
<keyword evidence="3" id="KW-0804">Transcription</keyword>
<evidence type="ECO:0000313" key="6">
    <source>
        <dbReference type="Proteomes" id="UP000654257"/>
    </source>
</evidence>
<evidence type="ECO:0000256" key="3">
    <source>
        <dbReference type="ARBA" id="ARBA00023163"/>
    </source>
</evidence>
<organism evidence="5 6">
    <name type="scientific">Rhodococcoides trifolii</name>
    <dbReference type="NCBI Taxonomy" id="908250"/>
    <lineage>
        <taxon>Bacteria</taxon>
        <taxon>Bacillati</taxon>
        <taxon>Actinomycetota</taxon>
        <taxon>Actinomycetes</taxon>
        <taxon>Mycobacteriales</taxon>
        <taxon>Nocardiaceae</taxon>
        <taxon>Rhodococcoides</taxon>
    </lineage>
</organism>
<dbReference type="InterPro" id="IPR036390">
    <property type="entry name" value="WH_DNA-bd_sf"/>
</dbReference>
<dbReference type="Gene3D" id="1.10.10.10">
    <property type="entry name" value="Winged helix-like DNA-binding domain superfamily/Winged helix DNA-binding domain"/>
    <property type="match status" value="1"/>
</dbReference>
<comment type="caution">
    <text evidence="5">The sequence shown here is derived from an EMBL/GenBank/DDBJ whole genome shotgun (WGS) entry which is preliminary data.</text>
</comment>
<name>A0A917G7A8_9NOCA</name>
<sequence length="98" mass="10787">MIDTLQPSRSPTDSTGWFHRHLEIRTCTGAPIYHQIETQIRTAIDDGTLGPGCELPSSTSLAGHLRVDRRTLRIAIDALTDAGLIVRTGYTRCIALRS</sequence>
<proteinExistence type="predicted"/>
<dbReference type="PANTHER" id="PTHR44846:SF17">
    <property type="entry name" value="GNTR-FAMILY TRANSCRIPTIONAL REGULATOR"/>
    <property type="match status" value="1"/>
</dbReference>
<dbReference type="InterPro" id="IPR000524">
    <property type="entry name" value="Tscrpt_reg_HTH_GntR"/>
</dbReference>
<dbReference type="EMBL" id="BMCU01000006">
    <property type="protein sequence ID" value="GGG26397.1"/>
    <property type="molecule type" value="Genomic_DNA"/>
</dbReference>
<dbReference type="GO" id="GO:0045892">
    <property type="term" value="P:negative regulation of DNA-templated transcription"/>
    <property type="evidence" value="ECO:0007669"/>
    <property type="project" value="TreeGrafter"/>
</dbReference>
<dbReference type="GO" id="GO:0003677">
    <property type="term" value="F:DNA binding"/>
    <property type="evidence" value="ECO:0007669"/>
    <property type="project" value="UniProtKB-KW"/>
</dbReference>
<evidence type="ECO:0000313" key="5">
    <source>
        <dbReference type="EMBL" id="GGG26397.1"/>
    </source>
</evidence>
<evidence type="ECO:0000256" key="2">
    <source>
        <dbReference type="ARBA" id="ARBA00023125"/>
    </source>
</evidence>
<accession>A0A917G7A8</accession>
<dbReference type="Proteomes" id="UP000654257">
    <property type="component" value="Unassembled WGS sequence"/>
</dbReference>
<dbReference type="PRINTS" id="PR00035">
    <property type="entry name" value="HTHGNTR"/>
</dbReference>
<keyword evidence="1" id="KW-0805">Transcription regulation</keyword>
<reference evidence="5" key="2">
    <citation type="submission" date="2020-09" db="EMBL/GenBank/DDBJ databases">
        <authorList>
            <person name="Sun Q."/>
            <person name="Sedlacek I."/>
        </authorList>
    </citation>
    <scope>NUCLEOTIDE SEQUENCE</scope>
    <source>
        <strain evidence="5">CCM 7905</strain>
    </source>
</reference>
<dbReference type="RefSeq" id="WP_188547273.1">
    <property type="nucleotide sequence ID" value="NZ_BMCU01000006.1"/>
</dbReference>